<keyword evidence="3" id="KW-1185">Reference proteome</keyword>
<dbReference type="EMBL" id="JAAGRQ010000080">
    <property type="protein sequence ID" value="NDY58128.1"/>
    <property type="molecule type" value="Genomic_DNA"/>
</dbReference>
<name>A0A7K3NPK4_9BACT</name>
<comment type="caution">
    <text evidence="2">The sequence shown here is derived from an EMBL/GenBank/DDBJ whole genome shotgun (WGS) entry which is preliminary data.</text>
</comment>
<dbReference type="AlphaFoldDB" id="A0A7K3NPK4"/>
<accession>A0A7K3NPK4</accession>
<dbReference type="Proteomes" id="UP000469724">
    <property type="component" value="Unassembled WGS sequence"/>
</dbReference>
<proteinExistence type="predicted"/>
<reference evidence="2 3" key="1">
    <citation type="submission" date="2020-02" db="EMBL/GenBank/DDBJ databases">
        <title>Comparative genomics of sulfur disproportionating microorganisms.</title>
        <authorList>
            <person name="Ward L.M."/>
            <person name="Bertran E."/>
            <person name="Johnston D.T."/>
        </authorList>
    </citation>
    <scope>NUCLEOTIDE SEQUENCE [LARGE SCALE GENOMIC DNA]</scope>
    <source>
        <strain evidence="2 3">DSM 3696</strain>
    </source>
</reference>
<evidence type="ECO:0000313" key="2">
    <source>
        <dbReference type="EMBL" id="NDY58128.1"/>
    </source>
</evidence>
<sequence length="58" mass="6158">MVSTASISSLGSLRPFIERAFRRSAPVRSETPEVPASCAAPLPHPVRTPHEGAAMDQS</sequence>
<dbReference type="RefSeq" id="WP_163303206.1">
    <property type="nucleotide sequence ID" value="NZ_JAAGRQ010000080.1"/>
</dbReference>
<protein>
    <submittedName>
        <fullName evidence="2">Uncharacterized protein</fullName>
    </submittedName>
</protein>
<feature type="region of interest" description="Disordered" evidence="1">
    <location>
        <begin position="24"/>
        <end position="58"/>
    </location>
</feature>
<evidence type="ECO:0000313" key="3">
    <source>
        <dbReference type="Proteomes" id="UP000469724"/>
    </source>
</evidence>
<evidence type="ECO:0000256" key="1">
    <source>
        <dbReference type="SAM" id="MobiDB-lite"/>
    </source>
</evidence>
<gene>
    <name evidence="2" type="ORF">G3N56_15440</name>
</gene>
<organism evidence="2 3">
    <name type="scientific">Desulfolutivibrio sulfodismutans</name>
    <dbReference type="NCBI Taxonomy" id="63561"/>
    <lineage>
        <taxon>Bacteria</taxon>
        <taxon>Pseudomonadati</taxon>
        <taxon>Thermodesulfobacteriota</taxon>
        <taxon>Desulfovibrionia</taxon>
        <taxon>Desulfovibrionales</taxon>
        <taxon>Desulfovibrionaceae</taxon>
        <taxon>Desulfolutivibrio</taxon>
    </lineage>
</organism>